<keyword evidence="2" id="KW-0813">Transport</keyword>
<dbReference type="AlphaFoldDB" id="A0A0B2X330"/>
<keyword evidence="3" id="KW-1003">Cell membrane</keyword>
<comment type="caution">
    <text evidence="9">The sequence shown here is derived from an EMBL/GenBank/DDBJ whole genome shotgun (WGS) entry which is preliminary data.</text>
</comment>
<dbReference type="RefSeq" id="XP_040681228.1">
    <property type="nucleotide sequence ID" value="XM_040820885.1"/>
</dbReference>
<evidence type="ECO:0000256" key="2">
    <source>
        <dbReference type="ARBA" id="ARBA00022448"/>
    </source>
</evidence>
<feature type="region of interest" description="Disordered" evidence="7">
    <location>
        <begin position="225"/>
        <end position="247"/>
    </location>
</feature>
<evidence type="ECO:0000313" key="9">
    <source>
        <dbReference type="EMBL" id="KHO00163.1"/>
    </source>
</evidence>
<dbReference type="STRING" id="1081103.A0A0B2X330"/>
<proteinExistence type="predicted"/>
<comment type="subcellular location">
    <subcellularLocation>
        <location evidence="1">Cell membrane</location>
        <topology evidence="1">Multi-pass membrane protein</topology>
    </subcellularLocation>
</comment>
<keyword evidence="4 8" id="KW-0812">Transmembrane</keyword>
<gene>
    <name evidence="9" type="ORF">MAM_02086</name>
</gene>
<dbReference type="OrthoDB" id="2119662at2759"/>
<feature type="transmembrane region" description="Helical" evidence="8">
    <location>
        <begin position="200"/>
        <end position="218"/>
    </location>
</feature>
<dbReference type="GeneID" id="63736541"/>
<dbReference type="PANTHER" id="PTHR43549:SF2">
    <property type="entry name" value="MULTIDRUG RESISTANCE PROTEIN NORM-RELATED"/>
    <property type="match status" value="1"/>
</dbReference>
<reference evidence="9 10" key="1">
    <citation type="journal article" date="2014" name="Proc. Natl. Acad. Sci. U.S.A.">
        <title>Trajectory and genomic determinants of fungal-pathogen speciation and host adaptation.</title>
        <authorList>
            <person name="Hu X."/>
            <person name="Xiao G."/>
            <person name="Zheng P."/>
            <person name="Shang Y."/>
            <person name="Su Y."/>
            <person name="Zhang X."/>
            <person name="Liu X."/>
            <person name="Zhan S."/>
            <person name="St Leger R.J."/>
            <person name="Wang C."/>
        </authorList>
    </citation>
    <scope>NUCLEOTIDE SEQUENCE [LARGE SCALE GENOMIC DNA]</scope>
    <source>
        <strain evidence="9 10">ARSEF 1941</strain>
    </source>
</reference>
<dbReference type="InterPro" id="IPR052031">
    <property type="entry name" value="Membrane_Transporter-Flippase"/>
</dbReference>
<evidence type="ECO:0000256" key="4">
    <source>
        <dbReference type="ARBA" id="ARBA00022692"/>
    </source>
</evidence>
<evidence type="ECO:0000256" key="7">
    <source>
        <dbReference type="SAM" id="MobiDB-lite"/>
    </source>
</evidence>
<name>A0A0B2X330_METAS</name>
<dbReference type="GO" id="GO:0005886">
    <property type="term" value="C:plasma membrane"/>
    <property type="evidence" value="ECO:0007669"/>
    <property type="project" value="UniProtKB-SubCell"/>
</dbReference>
<evidence type="ECO:0000256" key="8">
    <source>
        <dbReference type="SAM" id="Phobius"/>
    </source>
</evidence>
<feature type="transmembrane region" description="Helical" evidence="8">
    <location>
        <begin position="20"/>
        <end position="42"/>
    </location>
</feature>
<feature type="transmembrane region" description="Helical" evidence="8">
    <location>
        <begin position="91"/>
        <end position="112"/>
    </location>
</feature>
<evidence type="ECO:0000256" key="5">
    <source>
        <dbReference type="ARBA" id="ARBA00022989"/>
    </source>
</evidence>
<evidence type="ECO:0000313" key="10">
    <source>
        <dbReference type="Proteomes" id="UP000030816"/>
    </source>
</evidence>
<dbReference type="EMBL" id="AZHE01000003">
    <property type="protein sequence ID" value="KHO00163.1"/>
    <property type="molecule type" value="Genomic_DNA"/>
</dbReference>
<organism evidence="9 10">
    <name type="scientific">Metarhizium album (strain ARSEF 1941)</name>
    <dbReference type="NCBI Taxonomy" id="1081103"/>
    <lineage>
        <taxon>Eukaryota</taxon>
        <taxon>Fungi</taxon>
        <taxon>Dikarya</taxon>
        <taxon>Ascomycota</taxon>
        <taxon>Pezizomycotina</taxon>
        <taxon>Sordariomycetes</taxon>
        <taxon>Hypocreomycetidae</taxon>
        <taxon>Hypocreales</taxon>
        <taxon>Clavicipitaceae</taxon>
        <taxon>Metarhizium</taxon>
    </lineage>
</organism>
<dbReference type="PANTHER" id="PTHR43549">
    <property type="entry name" value="MULTIDRUG RESISTANCE PROTEIN YPNP-RELATED"/>
    <property type="match status" value="1"/>
</dbReference>
<accession>A0A0B2X330</accession>
<sequence length="401" mass="43598">MHRFFRIYKPGWTRARYNGALWLNVISFALPALYATLVKLWVAKIDSRMVVTTDTYTYITTMTEVVNEGLPRAAWSTIGDTTAPYARRLSLTYTLLVAQSILGLVMSIAILAGAETFAQGFVPIQVRRHSITYVRISSFSALSSAIEAAVAASTRALDRPDVPLVLSSVKFAVNIVLDMLLISTFRVGGHKPTLNMQADIQVACNLAAAFSGLGYLLAVERHRNKEDEGGGGGGEEEEEEEGQPTVSTPSIQALKVLVPPGLPTFIESLVRNALYLWLITNITSLGTTYATAWSIFTTIRWGLVMVPVSALEATTLTFVGHNWCNWKRQSVGVGVGVTSVSLRSLAGIARPAFKSILIALVFEVPFCVLFSLWGVRPLAKFLSANDDVADVTALGFRFAGN</sequence>
<feature type="transmembrane region" description="Helical" evidence="8">
    <location>
        <begin position="301"/>
        <end position="319"/>
    </location>
</feature>
<keyword evidence="10" id="KW-1185">Reference proteome</keyword>
<evidence type="ECO:0000256" key="6">
    <source>
        <dbReference type="ARBA" id="ARBA00023136"/>
    </source>
</evidence>
<evidence type="ECO:0000256" key="1">
    <source>
        <dbReference type="ARBA" id="ARBA00004651"/>
    </source>
</evidence>
<feature type="transmembrane region" description="Helical" evidence="8">
    <location>
        <begin position="164"/>
        <end position="188"/>
    </location>
</feature>
<keyword evidence="5 8" id="KW-1133">Transmembrane helix</keyword>
<keyword evidence="6 8" id="KW-0472">Membrane</keyword>
<protein>
    <submittedName>
        <fullName evidence="9">Uncharacterized protein</fullName>
    </submittedName>
</protein>
<feature type="transmembrane region" description="Helical" evidence="8">
    <location>
        <begin position="274"/>
        <end position="295"/>
    </location>
</feature>
<dbReference type="Proteomes" id="UP000030816">
    <property type="component" value="Unassembled WGS sequence"/>
</dbReference>
<feature type="transmembrane region" description="Helical" evidence="8">
    <location>
        <begin position="355"/>
        <end position="375"/>
    </location>
</feature>
<evidence type="ECO:0000256" key="3">
    <source>
        <dbReference type="ARBA" id="ARBA00022475"/>
    </source>
</evidence>
<dbReference type="HOGENOM" id="CLU_030965_0_0_1"/>